<proteinExistence type="predicted"/>
<comment type="caution">
    <text evidence="1">The sequence shown here is derived from an EMBL/GenBank/DDBJ whole genome shotgun (WGS) entry which is preliminary data.</text>
</comment>
<protein>
    <submittedName>
        <fullName evidence="1">Uncharacterized protein</fullName>
    </submittedName>
</protein>
<evidence type="ECO:0000313" key="2">
    <source>
        <dbReference type="Proteomes" id="UP000828048"/>
    </source>
</evidence>
<organism evidence="1 2">
    <name type="scientific">Vaccinium darrowii</name>
    <dbReference type="NCBI Taxonomy" id="229202"/>
    <lineage>
        <taxon>Eukaryota</taxon>
        <taxon>Viridiplantae</taxon>
        <taxon>Streptophyta</taxon>
        <taxon>Embryophyta</taxon>
        <taxon>Tracheophyta</taxon>
        <taxon>Spermatophyta</taxon>
        <taxon>Magnoliopsida</taxon>
        <taxon>eudicotyledons</taxon>
        <taxon>Gunneridae</taxon>
        <taxon>Pentapetalae</taxon>
        <taxon>asterids</taxon>
        <taxon>Ericales</taxon>
        <taxon>Ericaceae</taxon>
        <taxon>Vaccinioideae</taxon>
        <taxon>Vaccinieae</taxon>
        <taxon>Vaccinium</taxon>
    </lineage>
</organism>
<reference evidence="1 2" key="1">
    <citation type="journal article" date="2021" name="Hortic Res">
        <title>High-quality reference genome and annotation aids understanding of berry development for evergreen blueberry (Vaccinium darrowii).</title>
        <authorList>
            <person name="Yu J."/>
            <person name="Hulse-Kemp A.M."/>
            <person name="Babiker E."/>
            <person name="Staton M."/>
        </authorList>
    </citation>
    <scope>NUCLEOTIDE SEQUENCE [LARGE SCALE GENOMIC DNA]</scope>
    <source>
        <strain evidence="2">cv. NJ 8807/NJ 8810</strain>
        <tissue evidence="1">Young leaf</tissue>
    </source>
</reference>
<dbReference type="EMBL" id="CM037151">
    <property type="protein sequence ID" value="KAH7844600.1"/>
    <property type="molecule type" value="Genomic_DNA"/>
</dbReference>
<evidence type="ECO:0000313" key="1">
    <source>
        <dbReference type="EMBL" id="KAH7844600.1"/>
    </source>
</evidence>
<name>A0ACB7XVN2_9ERIC</name>
<gene>
    <name evidence="1" type="ORF">Vadar_029760</name>
</gene>
<dbReference type="Proteomes" id="UP000828048">
    <property type="component" value="Chromosome 1"/>
</dbReference>
<accession>A0ACB7XVN2</accession>
<keyword evidence="2" id="KW-1185">Reference proteome</keyword>
<sequence>MTITIDDYGLLFTTHNLYDVNFHSYKIHTLVTHTPSFVDSWITETLTLYSHPLHSPSLLVGLDVEWSPNRFRNQENLVATIQLCVAQRCLIFQLLYSPQPQPQSLINFLANPAHTFVGVGIDEDVEKLTGDYGLTVANAVDLRVLAAESYGVRELRNAGLTILARQVLGVELVKPWNVTMSRWDTRYLHPSQVQYACVDAFVSFEIGRCLNAAGP</sequence>